<name>A0ABP9W3Y1_9DEIO</name>
<keyword evidence="1" id="KW-0472">Membrane</keyword>
<keyword evidence="1" id="KW-1133">Transmembrane helix</keyword>
<evidence type="ECO:0008006" key="4">
    <source>
        <dbReference type="Google" id="ProtNLM"/>
    </source>
</evidence>
<evidence type="ECO:0000256" key="1">
    <source>
        <dbReference type="SAM" id="Phobius"/>
    </source>
</evidence>
<dbReference type="Proteomes" id="UP001401887">
    <property type="component" value="Unassembled WGS sequence"/>
</dbReference>
<dbReference type="EMBL" id="BAABRP010000001">
    <property type="protein sequence ID" value="GAA5512070.1"/>
    <property type="molecule type" value="Genomic_DNA"/>
</dbReference>
<accession>A0ABP9W3Y1</accession>
<proteinExistence type="predicted"/>
<organism evidence="2 3">
    <name type="scientific">Deinococcus carri</name>
    <dbReference type="NCBI Taxonomy" id="1211323"/>
    <lineage>
        <taxon>Bacteria</taxon>
        <taxon>Thermotogati</taxon>
        <taxon>Deinococcota</taxon>
        <taxon>Deinococci</taxon>
        <taxon>Deinococcales</taxon>
        <taxon>Deinococcaceae</taxon>
        <taxon>Deinococcus</taxon>
    </lineage>
</organism>
<sequence length="94" mass="9839">MRTYGLILLAFVAGVMVLVAAFAWQGRSAREYGRAAVQAAQQAGLTARTPDRLCADLLKRPPPGGVQKCVVKAAGGQLAAVVTLEGERTFQVGP</sequence>
<keyword evidence="1" id="KW-0812">Transmembrane</keyword>
<protein>
    <recommendedName>
        <fullName evidence="4">DUF4333 domain-containing protein</fullName>
    </recommendedName>
</protein>
<keyword evidence="3" id="KW-1185">Reference proteome</keyword>
<evidence type="ECO:0000313" key="3">
    <source>
        <dbReference type="Proteomes" id="UP001401887"/>
    </source>
</evidence>
<feature type="transmembrane region" description="Helical" evidence="1">
    <location>
        <begin position="6"/>
        <end position="24"/>
    </location>
</feature>
<evidence type="ECO:0000313" key="2">
    <source>
        <dbReference type="EMBL" id="GAA5512070.1"/>
    </source>
</evidence>
<dbReference type="RefSeq" id="WP_345461172.1">
    <property type="nucleotide sequence ID" value="NZ_BAABRP010000001.1"/>
</dbReference>
<comment type="caution">
    <text evidence="2">The sequence shown here is derived from an EMBL/GenBank/DDBJ whole genome shotgun (WGS) entry which is preliminary data.</text>
</comment>
<gene>
    <name evidence="2" type="ORF">Dcar01_00784</name>
</gene>
<reference evidence="2 3" key="1">
    <citation type="submission" date="2024-02" db="EMBL/GenBank/DDBJ databases">
        <title>Deinococcus carri NBRC 110142.</title>
        <authorList>
            <person name="Ichikawa N."/>
            <person name="Katano-Makiyama Y."/>
            <person name="Hidaka K."/>
        </authorList>
    </citation>
    <scope>NUCLEOTIDE SEQUENCE [LARGE SCALE GENOMIC DNA]</scope>
    <source>
        <strain evidence="2 3">NBRC 110142</strain>
    </source>
</reference>